<name>A0A8K0MQD8_9ROSA</name>
<evidence type="ECO:0000313" key="1">
    <source>
        <dbReference type="EMBL" id="KAF3454911.1"/>
    </source>
</evidence>
<dbReference type="AlphaFoldDB" id="A0A8K0MQD8"/>
<proteinExistence type="predicted"/>
<dbReference type="Proteomes" id="UP000796880">
    <property type="component" value="Unassembled WGS sequence"/>
</dbReference>
<dbReference type="EMBL" id="VOIH02000002">
    <property type="protein sequence ID" value="KAF3454911.1"/>
    <property type="molecule type" value="Genomic_DNA"/>
</dbReference>
<evidence type="ECO:0000313" key="2">
    <source>
        <dbReference type="Proteomes" id="UP000796880"/>
    </source>
</evidence>
<comment type="caution">
    <text evidence="1">The sequence shown here is derived from an EMBL/GenBank/DDBJ whole genome shotgun (WGS) entry which is preliminary data.</text>
</comment>
<sequence length="181" mass="20258">MRGRRKKDLAIISVQDHDIQPNVISKRPILRESAGCEKGVDYSCMGSTSTVLPQIDQVQDVRNLSNSSEFTSMHGINVGSRSFTEDVGINVQNHVVEEHSNCTKTPLISLDDVFEYDNLCAWFDQLLLEEAKNLDEGVSTSDAAKYIEQDLMEYQLKERHHAAVPETNNVQQSSTGAFHGF</sequence>
<protein>
    <submittedName>
        <fullName evidence="1">Uncharacterized protein</fullName>
    </submittedName>
</protein>
<accession>A0A8K0MQD8</accession>
<reference evidence="1" key="1">
    <citation type="submission" date="2020-03" db="EMBL/GenBank/DDBJ databases">
        <title>A high-quality chromosome-level genome assembly of a woody plant with both climbing and erect habits, Rhamnella rubrinervis.</title>
        <authorList>
            <person name="Lu Z."/>
            <person name="Yang Y."/>
            <person name="Zhu X."/>
            <person name="Sun Y."/>
        </authorList>
    </citation>
    <scope>NUCLEOTIDE SEQUENCE</scope>
    <source>
        <strain evidence="1">BYM</strain>
        <tissue evidence="1">Leaf</tissue>
    </source>
</reference>
<keyword evidence="2" id="KW-1185">Reference proteome</keyword>
<gene>
    <name evidence="1" type="ORF">FNV43_RR05359</name>
</gene>
<organism evidence="1 2">
    <name type="scientific">Rhamnella rubrinervis</name>
    <dbReference type="NCBI Taxonomy" id="2594499"/>
    <lineage>
        <taxon>Eukaryota</taxon>
        <taxon>Viridiplantae</taxon>
        <taxon>Streptophyta</taxon>
        <taxon>Embryophyta</taxon>
        <taxon>Tracheophyta</taxon>
        <taxon>Spermatophyta</taxon>
        <taxon>Magnoliopsida</taxon>
        <taxon>eudicotyledons</taxon>
        <taxon>Gunneridae</taxon>
        <taxon>Pentapetalae</taxon>
        <taxon>rosids</taxon>
        <taxon>fabids</taxon>
        <taxon>Rosales</taxon>
        <taxon>Rhamnaceae</taxon>
        <taxon>rhamnoid group</taxon>
        <taxon>Rhamneae</taxon>
        <taxon>Rhamnella</taxon>
    </lineage>
</organism>